<evidence type="ECO:0000256" key="9">
    <source>
        <dbReference type="RuleBase" id="RU366049"/>
    </source>
</evidence>
<keyword evidence="6 9" id="KW-0539">Nucleus</keyword>
<accession>A0A2I2GCB5</accession>
<dbReference type="GO" id="GO:0031297">
    <property type="term" value="P:replication fork processing"/>
    <property type="evidence" value="ECO:0007669"/>
    <property type="project" value="UniProtKB-UniRule"/>
</dbReference>
<evidence type="ECO:0000256" key="1">
    <source>
        <dbReference type="ARBA" id="ARBA00004123"/>
    </source>
</evidence>
<comment type="subcellular location">
    <subcellularLocation>
        <location evidence="1 9">Nucleus</location>
    </subcellularLocation>
</comment>
<dbReference type="STRING" id="1392250.A0A2I2GCB5"/>
<dbReference type="InterPro" id="IPR040038">
    <property type="entry name" value="TIPIN/Csm3/Swi3"/>
</dbReference>
<keyword evidence="5" id="KW-0236">DNA replication inhibitor</keyword>
<dbReference type="RefSeq" id="XP_024705825.1">
    <property type="nucleotide sequence ID" value="XM_024849004.1"/>
</dbReference>
<reference evidence="12 13" key="1">
    <citation type="submission" date="2016-12" db="EMBL/GenBank/DDBJ databases">
        <title>The genomes of Aspergillus section Nigri reveals drivers in fungal speciation.</title>
        <authorList>
            <consortium name="DOE Joint Genome Institute"/>
            <person name="Vesth T.C."/>
            <person name="Nybo J."/>
            <person name="Theobald S."/>
            <person name="Brandl J."/>
            <person name="Frisvad J.C."/>
            <person name="Nielsen K.F."/>
            <person name="Lyhne E.K."/>
            <person name="Kogle M.E."/>
            <person name="Kuo A."/>
            <person name="Riley R."/>
            <person name="Clum A."/>
            <person name="Nolan M."/>
            <person name="Lipzen A."/>
            <person name="Salamov A."/>
            <person name="Henrissat B."/>
            <person name="Wiebenga A."/>
            <person name="De Vries R.P."/>
            <person name="Grigoriev I.V."/>
            <person name="Mortensen U.H."/>
            <person name="Andersen M.R."/>
            <person name="Baker S.E."/>
        </authorList>
    </citation>
    <scope>NUCLEOTIDE SEQUENCE [LARGE SCALE GENOMIC DNA]</scope>
    <source>
        <strain evidence="12 13">IBT 23096</strain>
    </source>
</reference>
<dbReference type="InterPro" id="IPR012923">
    <property type="entry name" value="Csm3"/>
</dbReference>
<feature type="region of interest" description="Disordered" evidence="10">
    <location>
        <begin position="32"/>
        <end position="54"/>
    </location>
</feature>
<evidence type="ECO:0000313" key="13">
    <source>
        <dbReference type="Proteomes" id="UP000234275"/>
    </source>
</evidence>
<evidence type="ECO:0000256" key="7">
    <source>
        <dbReference type="ARBA" id="ARBA00023306"/>
    </source>
</evidence>
<evidence type="ECO:0000256" key="10">
    <source>
        <dbReference type="SAM" id="MobiDB-lite"/>
    </source>
</evidence>
<dbReference type="GO" id="GO:0031298">
    <property type="term" value="C:replication fork protection complex"/>
    <property type="evidence" value="ECO:0007669"/>
    <property type="project" value="TreeGrafter"/>
</dbReference>
<protein>
    <recommendedName>
        <fullName evidence="9">Chromosome segregation in meiosis protein</fullName>
    </recommendedName>
</protein>
<comment type="subunit">
    <text evidence="3">Component of the fork protection complex (FPC) consisting of TOF1 and CSM3.</text>
</comment>
<evidence type="ECO:0000256" key="3">
    <source>
        <dbReference type="ARBA" id="ARBA00011217"/>
    </source>
</evidence>
<proteinExistence type="inferred from homology"/>
<dbReference type="VEuPathDB" id="FungiDB:P170DRAFT_435716"/>
<evidence type="ECO:0000256" key="4">
    <source>
        <dbReference type="ARBA" id="ARBA00022763"/>
    </source>
</evidence>
<dbReference type="OrthoDB" id="437078at2759"/>
<evidence type="ECO:0000313" key="12">
    <source>
        <dbReference type="EMBL" id="PLB50523.1"/>
    </source>
</evidence>
<dbReference type="PANTHER" id="PTHR13220">
    <property type="entry name" value="TIMELESS INTERACTING-RELATED"/>
    <property type="match status" value="1"/>
</dbReference>
<keyword evidence="13" id="KW-1185">Reference proteome</keyword>
<dbReference type="GO" id="GO:0000076">
    <property type="term" value="P:DNA replication checkpoint signaling"/>
    <property type="evidence" value="ECO:0007669"/>
    <property type="project" value="UniProtKB-UniRule"/>
</dbReference>
<evidence type="ECO:0000256" key="2">
    <source>
        <dbReference type="ARBA" id="ARBA00006075"/>
    </source>
</evidence>
<evidence type="ECO:0000256" key="5">
    <source>
        <dbReference type="ARBA" id="ARBA00022880"/>
    </source>
</evidence>
<keyword evidence="4 9" id="KW-0227">DNA damage</keyword>
<feature type="compositionally biased region" description="Basic and acidic residues" evidence="10">
    <location>
        <begin position="1"/>
        <end position="15"/>
    </location>
</feature>
<feature type="region of interest" description="Disordered" evidence="10">
    <location>
        <begin position="1"/>
        <end position="20"/>
    </location>
</feature>
<dbReference type="GeneID" id="36556703"/>
<dbReference type="Proteomes" id="UP000234275">
    <property type="component" value="Unassembled WGS sequence"/>
</dbReference>
<comment type="similarity">
    <text evidence="2 9">Belongs to the CSM3 family.</text>
</comment>
<evidence type="ECO:0000256" key="8">
    <source>
        <dbReference type="ARBA" id="ARBA00025496"/>
    </source>
</evidence>
<feature type="region of interest" description="Disordered" evidence="10">
    <location>
        <begin position="173"/>
        <end position="246"/>
    </location>
</feature>
<dbReference type="GO" id="GO:0003677">
    <property type="term" value="F:DNA binding"/>
    <property type="evidence" value="ECO:0007669"/>
    <property type="project" value="TreeGrafter"/>
</dbReference>
<gene>
    <name evidence="12" type="ORF">P170DRAFT_435716</name>
</gene>
<organism evidence="12 13">
    <name type="scientific">Aspergillus steynii IBT 23096</name>
    <dbReference type="NCBI Taxonomy" id="1392250"/>
    <lineage>
        <taxon>Eukaryota</taxon>
        <taxon>Fungi</taxon>
        <taxon>Dikarya</taxon>
        <taxon>Ascomycota</taxon>
        <taxon>Pezizomycotina</taxon>
        <taxon>Eurotiomycetes</taxon>
        <taxon>Eurotiomycetidae</taxon>
        <taxon>Eurotiales</taxon>
        <taxon>Aspergillaceae</taxon>
        <taxon>Aspergillus</taxon>
        <taxon>Aspergillus subgen. Circumdati</taxon>
    </lineage>
</organism>
<comment type="caution">
    <text evidence="12">The sequence shown here is derived from an EMBL/GenBank/DDBJ whole genome shotgun (WGS) entry which is preliminary data.</text>
</comment>
<dbReference type="Pfam" id="PF07962">
    <property type="entry name" value="Swi3"/>
    <property type="match status" value="1"/>
</dbReference>
<feature type="compositionally biased region" description="Polar residues" evidence="10">
    <location>
        <begin position="204"/>
        <end position="214"/>
    </location>
</feature>
<dbReference type="PANTHER" id="PTHR13220:SF11">
    <property type="entry name" value="TIMELESS-INTERACTING PROTEIN"/>
    <property type="match status" value="1"/>
</dbReference>
<dbReference type="AlphaFoldDB" id="A0A2I2GCB5"/>
<comment type="function">
    <text evidence="9">Plays an important role in the control of DNA replication and the maintenance of replication fork stability.</text>
</comment>
<comment type="function">
    <text evidence="8">Forms a fork protection complex (FPC) with TOF1 and which is required for chromosome segregation during meiosis and DNA damage repair. FPC coordinates leading and lagging strand synthesis and moves with the replication fork. FPC stabilizes replication forks in a configuration that is recognized by replication checkpoint sensors.</text>
</comment>
<dbReference type="GO" id="GO:0006974">
    <property type="term" value="P:DNA damage response"/>
    <property type="evidence" value="ECO:0007669"/>
    <property type="project" value="UniProtKB-KW"/>
</dbReference>
<evidence type="ECO:0000256" key="6">
    <source>
        <dbReference type="ARBA" id="ARBA00023242"/>
    </source>
</evidence>
<keyword evidence="7 9" id="KW-0131">Cell cycle</keyword>
<sequence length="256" mass="28978">MERRDFPEAPEDHQPGDINDLFDYDVGLDELVLQEPPPSSNTNAPKPSFTPEASGLKLGLDEEVKVTRKRQPVAKLDDNRLLSQAGIPKLRRTAKQKLKFKGKGHEFSDAARLLNFYQLWLDDLFPRAKFVDGLAIIEKLGHSKRLQNMRREWIEEEKPQLQADDAQNEQTITMPGSSKSIQPHLRGDDAQPGFSNHPAPHEPQQGSENCTNAQLPWPRIDFDHELFVSSSNNVPHAPDQDAPDDELEALLNEQEI</sequence>
<evidence type="ECO:0000259" key="11">
    <source>
        <dbReference type="Pfam" id="PF07962"/>
    </source>
</evidence>
<dbReference type="EMBL" id="MSFO01000003">
    <property type="protein sequence ID" value="PLB50523.1"/>
    <property type="molecule type" value="Genomic_DNA"/>
</dbReference>
<feature type="domain" description="Chromosome segregation in meiosis protein 3" evidence="11">
    <location>
        <begin position="75"/>
        <end position="158"/>
    </location>
</feature>
<name>A0A2I2GCB5_9EURO</name>
<dbReference type="GO" id="GO:0043111">
    <property type="term" value="P:replication fork arrest"/>
    <property type="evidence" value="ECO:0007669"/>
    <property type="project" value="TreeGrafter"/>
</dbReference>